<evidence type="ECO:0000313" key="2">
    <source>
        <dbReference type="Ensembl" id="ENSCJAP00000079473.1"/>
    </source>
</evidence>
<dbReference type="GO" id="GO:0006357">
    <property type="term" value="P:regulation of transcription by RNA polymerase II"/>
    <property type="evidence" value="ECO:0007669"/>
    <property type="project" value="TreeGrafter"/>
</dbReference>
<reference evidence="2" key="3">
    <citation type="submission" date="2025-09" db="UniProtKB">
        <authorList>
            <consortium name="Ensembl"/>
        </authorList>
    </citation>
    <scope>IDENTIFICATION</scope>
</reference>
<dbReference type="PANTHER" id="PTHR46367:SF1">
    <property type="entry name" value="ATAXIN-7-LIKE PROTEIN 3"/>
    <property type="match status" value="1"/>
</dbReference>
<feature type="compositionally biased region" description="Low complexity" evidence="1">
    <location>
        <begin position="67"/>
        <end position="83"/>
    </location>
</feature>
<dbReference type="Ensembl" id="ENSCJAT00000125604.1">
    <property type="protein sequence ID" value="ENSCJAP00000079473.1"/>
    <property type="gene ID" value="ENSCJAG00000086863.1"/>
</dbReference>
<dbReference type="AlphaFoldDB" id="A0A8I3W1N2"/>
<sequence>MWGDLNTPGRCAQGPCAAHSTQMRRGEVCGVISSDPRPSFRRSESSLDNDSFDMTDSQALISRLQWDGSSDLSPSDSASSKTSENQGWGLGTSSSESRKTKKKKSHMSLILPS</sequence>
<dbReference type="InterPro" id="IPR051078">
    <property type="entry name" value="SGF11"/>
</dbReference>
<accession>A0A8I3W1N2</accession>
<name>A0A8I3W1N2_CALJA</name>
<dbReference type="PANTHER" id="PTHR46367">
    <property type="entry name" value="ATAXIN-7-LIKE PROTEIN 3"/>
    <property type="match status" value="1"/>
</dbReference>
<feature type="region of interest" description="Disordered" evidence="1">
    <location>
        <begin position="1"/>
        <end position="113"/>
    </location>
</feature>
<dbReference type="Proteomes" id="UP000008225">
    <property type="component" value="Chromosome 1"/>
</dbReference>
<dbReference type="GO" id="GO:0071819">
    <property type="term" value="C:DUBm complex"/>
    <property type="evidence" value="ECO:0007669"/>
    <property type="project" value="TreeGrafter"/>
</dbReference>
<proteinExistence type="predicted"/>
<evidence type="ECO:0000313" key="3">
    <source>
        <dbReference type="Proteomes" id="UP000008225"/>
    </source>
</evidence>
<protein>
    <submittedName>
        <fullName evidence="2">Uncharacterized protein</fullName>
    </submittedName>
</protein>
<dbReference type="GeneTree" id="ENSGT00940000158253"/>
<feature type="compositionally biased region" description="Polar residues" evidence="1">
    <location>
        <begin position="46"/>
        <end position="60"/>
    </location>
</feature>
<evidence type="ECO:0000256" key="1">
    <source>
        <dbReference type="SAM" id="MobiDB-lite"/>
    </source>
</evidence>
<keyword evidence="3" id="KW-1185">Reference proteome</keyword>
<reference evidence="2 3" key="1">
    <citation type="submission" date="2009-03" db="EMBL/GenBank/DDBJ databases">
        <authorList>
            <person name="Warren W."/>
            <person name="Ye L."/>
            <person name="Minx P."/>
            <person name="Worley K."/>
            <person name="Gibbs R."/>
            <person name="Wilson R.K."/>
        </authorList>
    </citation>
    <scope>NUCLEOTIDE SEQUENCE [LARGE SCALE GENOMIC DNA]</scope>
</reference>
<organism evidence="2 3">
    <name type="scientific">Callithrix jacchus</name>
    <name type="common">White-tufted-ear marmoset</name>
    <name type="synonym">Simia Jacchus</name>
    <dbReference type="NCBI Taxonomy" id="9483"/>
    <lineage>
        <taxon>Eukaryota</taxon>
        <taxon>Metazoa</taxon>
        <taxon>Chordata</taxon>
        <taxon>Craniata</taxon>
        <taxon>Vertebrata</taxon>
        <taxon>Euteleostomi</taxon>
        <taxon>Mammalia</taxon>
        <taxon>Eutheria</taxon>
        <taxon>Euarchontoglires</taxon>
        <taxon>Primates</taxon>
        <taxon>Haplorrhini</taxon>
        <taxon>Platyrrhini</taxon>
        <taxon>Cebidae</taxon>
        <taxon>Callitrichinae</taxon>
        <taxon>Callithrix</taxon>
        <taxon>Callithrix</taxon>
    </lineage>
</organism>
<reference evidence="2" key="2">
    <citation type="submission" date="2025-08" db="UniProtKB">
        <authorList>
            <consortium name="Ensembl"/>
        </authorList>
    </citation>
    <scope>IDENTIFICATION</scope>
</reference>
<dbReference type="GO" id="GO:0003713">
    <property type="term" value="F:transcription coactivator activity"/>
    <property type="evidence" value="ECO:0007669"/>
    <property type="project" value="TreeGrafter"/>
</dbReference>
<dbReference type="GO" id="GO:0000124">
    <property type="term" value="C:SAGA complex"/>
    <property type="evidence" value="ECO:0007669"/>
    <property type="project" value="TreeGrafter"/>
</dbReference>